<reference evidence="2" key="1">
    <citation type="submission" date="2022-03" db="EMBL/GenBank/DDBJ databases">
        <authorList>
            <person name="Martin H S."/>
        </authorList>
    </citation>
    <scope>NUCLEOTIDE SEQUENCE</scope>
</reference>
<evidence type="ECO:0000313" key="3">
    <source>
        <dbReference type="Proteomes" id="UP000837857"/>
    </source>
</evidence>
<evidence type="ECO:0000313" key="2">
    <source>
        <dbReference type="EMBL" id="CAH2063659.1"/>
    </source>
</evidence>
<name>A0ABN8IUC2_9NEOP</name>
<evidence type="ECO:0000256" key="1">
    <source>
        <dbReference type="SAM" id="MobiDB-lite"/>
    </source>
</evidence>
<gene>
    <name evidence="2" type="ORF">IPOD504_LOCUS12619</name>
</gene>
<organism evidence="2 3">
    <name type="scientific">Iphiclides podalirius</name>
    <name type="common">scarce swallowtail</name>
    <dbReference type="NCBI Taxonomy" id="110791"/>
    <lineage>
        <taxon>Eukaryota</taxon>
        <taxon>Metazoa</taxon>
        <taxon>Ecdysozoa</taxon>
        <taxon>Arthropoda</taxon>
        <taxon>Hexapoda</taxon>
        <taxon>Insecta</taxon>
        <taxon>Pterygota</taxon>
        <taxon>Neoptera</taxon>
        <taxon>Endopterygota</taxon>
        <taxon>Lepidoptera</taxon>
        <taxon>Glossata</taxon>
        <taxon>Ditrysia</taxon>
        <taxon>Papilionoidea</taxon>
        <taxon>Papilionidae</taxon>
        <taxon>Papilioninae</taxon>
        <taxon>Iphiclides</taxon>
    </lineage>
</organism>
<sequence>MSHVASLHQLHSQPTCGEPCYVGKPIIEIAVANRFGDIGRQAAAGGPDHEVTQSGCQSSAAGRSEYYDISTAVQKARGNHCTNFPKKPVMKNASGVEAARRRFT</sequence>
<protein>
    <submittedName>
        <fullName evidence="2">Uncharacterized protein</fullName>
    </submittedName>
</protein>
<feature type="non-terminal residue" evidence="2">
    <location>
        <position position="104"/>
    </location>
</feature>
<proteinExistence type="predicted"/>
<dbReference type="EMBL" id="OW152815">
    <property type="protein sequence ID" value="CAH2063659.1"/>
    <property type="molecule type" value="Genomic_DNA"/>
</dbReference>
<dbReference type="Proteomes" id="UP000837857">
    <property type="component" value="Chromosome 3"/>
</dbReference>
<accession>A0ABN8IUC2</accession>
<feature type="region of interest" description="Disordered" evidence="1">
    <location>
        <begin position="83"/>
        <end position="104"/>
    </location>
</feature>
<keyword evidence="3" id="KW-1185">Reference proteome</keyword>